<evidence type="ECO:0000256" key="5">
    <source>
        <dbReference type="ARBA" id="ARBA00022989"/>
    </source>
</evidence>
<keyword evidence="4 7" id="KW-0812">Transmembrane</keyword>
<dbReference type="Pfam" id="PF12911">
    <property type="entry name" value="OppC_N"/>
    <property type="match status" value="1"/>
</dbReference>
<comment type="similarity">
    <text evidence="7">Belongs to the binding-protein-dependent transport system permease family.</text>
</comment>
<evidence type="ECO:0000313" key="9">
    <source>
        <dbReference type="EMBL" id="GAX90071.1"/>
    </source>
</evidence>
<comment type="caution">
    <text evidence="9">The sequence shown here is derived from an EMBL/GenBank/DDBJ whole genome shotgun (WGS) entry which is preliminary data.</text>
</comment>
<keyword evidence="3" id="KW-1003">Cell membrane</keyword>
<evidence type="ECO:0000313" key="10">
    <source>
        <dbReference type="Proteomes" id="UP000217785"/>
    </source>
</evidence>
<keyword evidence="5 7" id="KW-1133">Transmembrane helix</keyword>
<comment type="subcellular location">
    <subcellularLocation>
        <location evidence="1 7">Cell membrane</location>
        <topology evidence="1 7">Multi-pass membrane protein</topology>
    </subcellularLocation>
</comment>
<feature type="transmembrane region" description="Helical" evidence="7">
    <location>
        <begin position="222"/>
        <end position="247"/>
    </location>
</feature>
<feature type="transmembrane region" description="Helical" evidence="7">
    <location>
        <begin position="164"/>
        <end position="182"/>
    </location>
</feature>
<dbReference type="PANTHER" id="PTHR43386">
    <property type="entry name" value="OLIGOPEPTIDE TRANSPORT SYSTEM PERMEASE PROTEIN APPC"/>
    <property type="match status" value="1"/>
</dbReference>
<feature type="domain" description="ABC transmembrane type-1" evidence="8">
    <location>
        <begin position="100"/>
        <end position="290"/>
    </location>
</feature>
<evidence type="ECO:0000256" key="4">
    <source>
        <dbReference type="ARBA" id="ARBA00022692"/>
    </source>
</evidence>
<dbReference type="EMBL" id="BDUF01000046">
    <property type="protein sequence ID" value="GAX90071.1"/>
    <property type="molecule type" value="Genomic_DNA"/>
</dbReference>
<evidence type="ECO:0000256" key="3">
    <source>
        <dbReference type="ARBA" id="ARBA00022475"/>
    </source>
</evidence>
<organism evidence="9 10">
    <name type="scientific">Effusibacillus lacus</name>
    <dbReference type="NCBI Taxonomy" id="1348429"/>
    <lineage>
        <taxon>Bacteria</taxon>
        <taxon>Bacillati</taxon>
        <taxon>Bacillota</taxon>
        <taxon>Bacilli</taxon>
        <taxon>Bacillales</taxon>
        <taxon>Alicyclobacillaceae</taxon>
        <taxon>Effusibacillus</taxon>
    </lineage>
</organism>
<dbReference type="RefSeq" id="WP_096181779.1">
    <property type="nucleotide sequence ID" value="NZ_BDUF01000046.1"/>
</dbReference>
<sequence length="303" mass="32803">MSQTVNPNPNVGLSQAVQKNKGESQWRVFFRRFARNKLAIVGAVIIGILVLTAILAPVIATHDPIYDQDYSSVLQPPGNGHILGTDDLGRDTFSRLVHGARLSIQAAVISVGIAVLIGVPIGLITGYFRGFWDEWVVMRIVDAMQAFPSLILALAMAAVLGGGFYNAMIAIGIGFIPTFVRITRAQVLTVRNLEFVQAAKAIGAKNWRIMFLHVLPNSMAPLLVQITLAMASAIIAEAGLSFLGLGARPEEPSWGSMLLIAQGYLNIEPMLAFWPGMAIFMVVLGFNLLGDGIREVLDPKLKR</sequence>
<proteinExistence type="inferred from homology"/>
<feature type="transmembrane region" description="Helical" evidence="7">
    <location>
        <begin position="38"/>
        <end position="60"/>
    </location>
</feature>
<dbReference type="InterPro" id="IPR000515">
    <property type="entry name" value="MetI-like"/>
</dbReference>
<dbReference type="OrthoDB" id="2514at2"/>
<evidence type="ECO:0000256" key="7">
    <source>
        <dbReference type="RuleBase" id="RU363032"/>
    </source>
</evidence>
<feature type="transmembrane region" description="Helical" evidence="7">
    <location>
        <begin position="140"/>
        <end position="158"/>
    </location>
</feature>
<name>A0A292YME1_9BACL</name>
<dbReference type="InterPro" id="IPR035906">
    <property type="entry name" value="MetI-like_sf"/>
</dbReference>
<dbReference type="AlphaFoldDB" id="A0A292YME1"/>
<keyword evidence="2 7" id="KW-0813">Transport</keyword>
<gene>
    <name evidence="9" type="ORF">EFBL_1697</name>
</gene>
<dbReference type="CDD" id="cd06261">
    <property type="entry name" value="TM_PBP2"/>
    <property type="match status" value="1"/>
</dbReference>
<evidence type="ECO:0000256" key="2">
    <source>
        <dbReference type="ARBA" id="ARBA00022448"/>
    </source>
</evidence>
<dbReference type="PROSITE" id="PS50928">
    <property type="entry name" value="ABC_TM1"/>
    <property type="match status" value="1"/>
</dbReference>
<dbReference type="InterPro" id="IPR025966">
    <property type="entry name" value="OppC_N"/>
</dbReference>
<dbReference type="Proteomes" id="UP000217785">
    <property type="component" value="Unassembled WGS sequence"/>
</dbReference>
<dbReference type="InterPro" id="IPR050366">
    <property type="entry name" value="BP-dependent_transpt_permease"/>
</dbReference>
<dbReference type="Pfam" id="PF00528">
    <property type="entry name" value="BPD_transp_1"/>
    <property type="match status" value="1"/>
</dbReference>
<dbReference type="GO" id="GO:0055085">
    <property type="term" value="P:transmembrane transport"/>
    <property type="evidence" value="ECO:0007669"/>
    <property type="project" value="InterPro"/>
</dbReference>
<feature type="transmembrane region" description="Helical" evidence="7">
    <location>
        <begin position="272"/>
        <end position="293"/>
    </location>
</feature>
<evidence type="ECO:0000256" key="1">
    <source>
        <dbReference type="ARBA" id="ARBA00004651"/>
    </source>
</evidence>
<evidence type="ECO:0000256" key="6">
    <source>
        <dbReference type="ARBA" id="ARBA00023136"/>
    </source>
</evidence>
<dbReference type="Gene3D" id="1.10.3720.10">
    <property type="entry name" value="MetI-like"/>
    <property type="match status" value="1"/>
</dbReference>
<dbReference type="PANTHER" id="PTHR43386:SF25">
    <property type="entry name" value="PEPTIDE ABC TRANSPORTER PERMEASE PROTEIN"/>
    <property type="match status" value="1"/>
</dbReference>
<feature type="transmembrane region" description="Helical" evidence="7">
    <location>
        <begin position="104"/>
        <end position="128"/>
    </location>
</feature>
<evidence type="ECO:0000259" key="8">
    <source>
        <dbReference type="PROSITE" id="PS50928"/>
    </source>
</evidence>
<accession>A0A292YME1</accession>
<reference evidence="10" key="1">
    <citation type="submission" date="2017-07" db="EMBL/GenBank/DDBJ databases">
        <title>Draft genome sequence of Effusibacillus lacus strain skLN1.</title>
        <authorList>
            <person name="Watanabe M."/>
            <person name="Kojima H."/>
            <person name="Fukui M."/>
        </authorList>
    </citation>
    <scope>NUCLEOTIDE SEQUENCE [LARGE SCALE GENOMIC DNA]</scope>
    <source>
        <strain evidence="10">skLN1</strain>
    </source>
</reference>
<dbReference type="GO" id="GO:0005886">
    <property type="term" value="C:plasma membrane"/>
    <property type="evidence" value="ECO:0007669"/>
    <property type="project" value="UniProtKB-SubCell"/>
</dbReference>
<keyword evidence="6 7" id="KW-0472">Membrane</keyword>
<dbReference type="SUPFAM" id="SSF161098">
    <property type="entry name" value="MetI-like"/>
    <property type="match status" value="1"/>
</dbReference>
<protein>
    <submittedName>
        <fullName evidence="9">Peptide ABC transporter permease</fullName>
    </submittedName>
</protein>
<keyword evidence="10" id="KW-1185">Reference proteome</keyword>